<accession>Q583B9</accession>
<gene>
    <name evidence="2" type="ORF">Tb04.4J6.70</name>
</gene>
<organism evidence="2">
    <name type="scientific">Trypanosoma brucei</name>
    <dbReference type="NCBI Taxonomy" id="5691"/>
    <lineage>
        <taxon>Eukaryota</taxon>
        <taxon>Discoba</taxon>
        <taxon>Euglenozoa</taxon>
        <taxon>Kinetoplastea</taxon>
        <taxon>Metakinetoplastina</taxon>
        <taxon>Trypanosomatida</taxon>
        <taxon>Trypanosomatidae</taxon>
        <taxon>Trypanosoma</taxon>
    </lineage>
</organism>
<proteinExistence type="predicted"/>
<reference evidence="2" key="1">
    <citation type="submission" date="2001-01" db="EMBL/GenBank/DDBJ databases">
        <authorList>
            <person name="Ghedin E."/>
            <person name="Blandin G."/>
            <person name="Bartholomeu D."/>
            <person name="Caler E."/>
            <person name="Haas B."/>
            <person name="Hannick L."/>
            <person name="Shallom J."/>
            <person name="Hou L."/>
            <person name="Djikeng A."/>
            <person name="Feldblyum T."/>
            <person name="Hostetler J."/>
            <person name="Johnson J."/>
            <person name="Jones K."/>
            <person name="Koo H.L."/>
            <person name="Larkin C."/>
            <person name="Pai G."/>
            <person name="Peterson J."/>
            <person name="Khalak H.G."/>
            <person name="Salzberg S."/>
            <person name="Simpson A.J."/>
            <person name="Tallon L."/>
            <person name="Van Aken S."/>
            <person name="Wanless D."/>
            <person name="White O."/>
            <person name="Wortman J."/>
            <person name="Fraser C.M."/>
            <person name="El-Sayed N.M.A."/>
        </authorList>
    </citation>
    <scope>NUCLEOTIDE SEQUENCE</scope>
    <source>
        <strain evidence="2">GUTat10.1</strain>
    </source>
</reference>
<name>Q583B9_9TRYP</name>
<dbReference type="EMBL" id="AC087606">
    <property type="protein sequence ID" value="AAX80798.1"/>
    <property type="molecule type" value="Genomic_DNA"/>
</dbReference>
<keyword evidence="1" id="KW-0472">Membrane</keyword>
<dbReference type="AlphaFoldDB" id="Q583B9"/>
<reference evidence="2" key="2">
    <citation type="submission" date="2001-01" db="EMBL/GenBank/DDBJ databases">
        <authorList>
            <person name="El-Sayed N.M."/>
            <person name="Khalak H."/>
            <person name="Adams M.D."/>
        </authorList>
    </citation>
    <scope>NUCLEOTIDE SEQUENCE</scope>
    <source>
        <strain evidence="2">GUTat10.1</strain>
    </source>
</reference>
<keyword evidence="1" id="KW-0812">Transmembrane</keyword>
<sequence length="70" mass="7752">MMIIDAVTAACLFKAPISVFLSRLFVFFFHCSFSGWCFLFIIFLSGGAVRAVVSLSCEHAKSATLRDLQL</sequence>
<reference evidence="2" key="3">
    <citation type="submission" date="2005-04" db="EMBL/GenBank/DDBJ databases">
        <authorList>
            <person name="Haas B."/>
            <person name="Blandin G."/>
            <person name="El-Sayed N."/>
        </authorList>
    </citation>
    <scope>NUCLEOTIDE SEQUENCE</scope>
    <source>
        <strain evidence="2">GUTat10.1</strain>
    </source>
</reference>
<evidence type="ECO:0000256" key="1">
    <source>
        <dbReference type="SAM" id="Phobius"/>
    </source>
</evidence>
<keyword evidence="1" id="KW-1133">Transmembrane helix</keyword>
<evidence type="ECO:0000313" key="2">
    <source>
        <dbReference type="EMBL" id="AAX80798.1"/>
    </source>
</evidence>
<feature type="transmembrane region" description="Helical" evidence="1">
    <location>
        <begin position="24"/>
        <end position="44"/>
    </location>
</feature>
<protein>
    <submittedName>
        <fullName evidence="2">Uncharacterized protein</fullName>
    </submittedName>
</protein>